<name>A0A376DPQ1_CHRCU</name>
<reference evidence="2" key="2">
    <citation type="submission" date="2018-11" db="EMBL/GenBank/DDBJ databases">
        <title>Proposal to divide the Flavobacteriaceae and reorganize its genera based on Amino Acid Identity values calculated from whole genome sequences.</title>
        <authorList>
            <person name="Nicholson A.C."/>
            <person name="Gulvik C.A."/>
            <person name="Whitney A.M."/>
            <person name="Humrighouse B.W."/>
            <person name="Bell M."/>
            <person name="Holmes B."/>
            <person name="Steigerwalt A."/>
            <person name="Villarma A."/>
            <person name="Sheth M."/>
            <person name="Batra D."/>
            <person name="Pryor J."/>
            <person name="Bernardet J.-F."/>
            <person name="Hugo C."/>
            <person name="Kampfer P."/>
            <person name="Newman J."/>
            <person name="Mcquiston J.R."/>
        </authorList>
    </citation>
    <scope>NUCLEOTIDE SEQUENCE [LARGE SCALE GENOMIC DNA]</scope>
    <source>
        <strain evidence="2">G0188</strain>
    </source>
</reference>
<dbReference type="Proteomes" id="UP000273270">
    <property type="component" value="Chromosome"/>
</dbReference>
<sequence>MKTGRYSLKELLTHNEIEQIIIPEIQRDYVWEEDNVTKLLDDIILKFNQKQNHSLEIKINGIVEKNVSVNQFLTKEYERLKHHQKLGFIYAYHDKEYAGKFFLIDGQQRLTTLFLLLLNLYCDIPEKKETFRTLYYNNSILKLDYKVREQSHDFLKLFVNEVIIGNDYRNSEKFYSTEYLKDATIVSLIRNYEVISHYLHNNSKKDELLEYIEDFIEVNYFDTHLSEQGEQLYIYMNSRGEQLSFQEIVRAEMMKKIGSAEGKIELGKAWESWQNYFWIHRGENENADLGFEEFLKWTVIVHISANDNVEIENFTDKEKDYKSKELKEQFVRQFSDTSKQKNAIINYLSSYVDADFLSQLFQVVSFVFSIKSKYIPLKKEWLATKSKVIDYVTLLPVLNYCLKNNFYNDIAHIQQIERMAMFLKNITYFEAIAKNPDTFVIDLIVVTNQLYGDSSDVTGILELMDVSTSIRTDNEIEKLRLLKNSLVEERIRWEHFFWDITLEDKICEFLMGESSVLLKCIDIDATTSVEEKIQLLEQYKIIIKQVIFNKKDSNKLRRFLLSFYDFSLSSGTGNGIDKYSLIGVGNGWDVLREWREVFKSVDFINVLNWIHSEKELDLDVLFLQAIPVNQTQDYREALINYPALLKYCANNKFLYQNEERVVLLKQTNYGVQASKEIQCALLEASYPNKHIWIADNNCSVLDFTFDSVLKQIIFNKPLEGEFALDFVYNPSLKSWTFSLFKRASEISEDFGHSQENWIVKNNRLTLDKEVIYSYDNKLSMIDNNNKMIEVIDDVVFQSLNLIKVIA</sequence>
<reference evidence="5" key="3">
    <citation type="submission" date="2018-11" db="EMBL/GenBank/DDBJ databases">
        <title>Proposal to divide the Flavobacteriaceae and reorganize its genera based on Amino Acid Identity values calculated from whole genome sequences.</title>
        <authorList>
            <person name="Nicholson A.C."/>
            <person name="Gulvik C.A."/>
            <person name="Whitney A.M."/>
            <person name="Humrighouse B.W."/>
            <person name="Bell M."/>
            <person name="Holmes B."/>
            <person name="Steigerwalt A.G."/>
            <person name="Villarma A."/>
            <person name="Sheth M."/>
            <person name="Batra D."/>
            <person name="Pryor J."/>
            <person name="Bernardet J.-F."/>
            <person name="Hugo C."/>
            <person name="Kampfer P."/>
            <person name="Newman J."/>
            <person name="McQuiston J.R."/>
        </authorList>
    </citation>
    <scope>NUCLEOTIDE SEQUENCE [LARGE SCALE GENOMIC DNA]</scope>
    <source>
        <strain evidence="5">G0188</strain>
    </source>
</reference>
<evidence type="ECO:0000313" key="2">
    <source>
        <dbReference type="EMBL" id="AZA48905.1"/>
    </source>
</evidence>
<evidence type="ECO:0000313" key="3">
    <source>
        <dbReference type="EMBL" id="STC93488.1"/>
    </source>
</evidence>
<organism evidence="3 4">
    <name type="scientific">Chryseobacterium carnipullorum</name>
    <dbReference type="NCBI Taxonomy" id="1124835"/>
    <lineage>
        <taxon>Bacteria</taxon>
        <taxon>Pseudomonadati</taxon>
        <taxon>Bacteroidota</taxon>
        <taxon>Flavobacteriia</taxon>
        <taxon>Flavobacteriales</taxon>
        <taxon>Weeksellaceae</taxon>
        <taxon>Chryseobacterium group</taxon>
        <taxon>Chryseobacterium</taxon>
    </lineage>
</organism>
<dbReference type="PANTHER" id="PTHR35149:SF1">
    <property type="entry name" value="DUF5655 DOMAIN-CONTAINING PROTEIN"/>
    <property type="match status" value="1"/>
</dbReference>
<dbReference type="Pfam" id="PF03235">
    <property type="entry name" value="GmrSD_N"/>
    <property type="match status" value="1"/>
</dbReference>
<evidence type="ECO:0000313" key="5">
    <source>
        <dbReference type="Proteomes" id="UP000273270"/>
    </source>
</evidence>
<reference evidence="3 4" key="1">
    <citation type="submission" date="2018-06" db="EMBL/GenBank/DDBJ databases">
        <authorList>
            <consortium name="Pathogen Informatics"/>
            <person name="Doyle S."/>
        </authorList>
    </citation>
    <scope>NUCLEOTIDE SEQUENCE [LARGE SCALE GENOMIC DNA]</scope>
    <source>
        <strain evidence="3 4">NCTC13533</strain>
    </source>
</reference>
<dbReference type="Proteomes" id="UP000255224">
    <property type="component" value="Unassembled WGS sequence"/>
</dbReference>
<accession>A0A3G6M6D5</accession>
<dbReference type="PANTHER" id="PTHR35149">
    <property type="entry name" value="SLL5132 PROTEIN"/>
    <property type="match status" value="1"/>
</dbReference>
<evidence type="ECO:0000259" key="1">
    <source>
        <dbReference type="Pfam" id="PF03235"/>
    </source>
</evidence>
<dbReference type="InterPro" id="IPR004919">
    <property type="entry name" value="GmrSD_N"/>
</dbReference>
<dbReference type="KEGG" id="ccau:EG346_12290"/>
<dbReference type="AlphaFoldDB" id="A0A376DPQ1"/>
<evidence type="ECO:0000313" key="4">
    <source>
        <dbReference type="Proteomes" id="UP000255224"/>
    </source>
</evidence>
<dbReference type="EMBL" id="CP033920">
    <property type="protein sequence ID" value="AZA48905.1"/>
    <property type="molecule type" value="Genomic_DNA"/>
</dbReference>
<keyword evidence="5" id="KW-1185">Reference proteome</keyword>
<feature type="domain" description="GmrSD restriction endonucleases N-terminal" evidence="1">
    <location>
        <begin position="9"/>
        <end position="253"/>
    </location>
</feature>
<protein>
    <submittedName>
        <fullName evidence="2">DUF262 domain-containing protein</fullName>
    </submittedName>
    <submittedName>
        <fullName evidence="3">Uncharacterized conserved protein</fullName>
    </submittedName>
</protein>
<proteinExistence type="predicted"/>
<dbReference type="RefSeq" id="WP_123878925.1">
    <property type="nucleotide sequence ID" value="NZ_CP033920.1"/>
</dbReference>
<dbReference type="OrthoDB" id="3654724at2"/>
<accession>A0A376DPQ1</accession>
<gene>
    <name evidence="2" type="ORF">EG346_12290</name>
    <name evidence="3" type="ORF">NCTC13533_00881</name>
</gene>
<dbReference type="EMBL" id="UFVQ01000003">
    <property type="protein sequence ID" value="STC93488.1"/>
    <property type="molecule type" value="Genomic_DNA"/>
</dbReference>